<evidence type="ECO:0000313" key="7">
    <source>
        <dbReference type="EMBL" id="RDX49245.1"/>
    </source>
</evidence>
<keyword evidence="8" id="KW-1185">Reference proteome</keyword>
<dbReference type="GO" id="GO:0008115">
    <property type="term" value="F:sarcosine oxidase activity"/>
    <property type="evidence" value="ECO:0007669"/>
    <property type="project" value="TreeGrafter"/>
</dbReference>
<dbReference type="InterPro" id="IPR045170">
    <property type="entry name" value="MTOX"/>
</dbReference>
<dbReference type="SUPFAM" id="SSF54373">
    <property type="entry name" value="FAD-linked reductases, C-terminal domain"/>
    <property type="match status" value="1"/>
</dbReference>
<dbReference type="EMBL" id="KZ857406">
    <property type="protein sequence ID" value="RDX49245.1"/>
    <property type="molecule type" value="Genomic_DNA"/>
</dbReference>
<accession>A0A371D9N3</accession>
<evidence type="ECO:0000256" key="3">
    <source>
        <dbReference type="ARBA" id="ARBA00022630"/>
    </source>
</evidence>
<feature type="domain" description="FAD dependent oxidoreductase" evidence="6">
    <location>
        <begin position="9"/>
        <end position="386"/>
    </location>
</feature>
<dbReference type="STRING" id="139420.A0A371D9N3"/>
<dbReference type="InterPro" id="IPR036188">
    <property type="entry name" value="FAD/NAD-bd_sf"/>
</dbReference>
<dbReference type="GO" id="GO:0050031">
    <property type="term" value="F:L-pipecolate oxidase activity"/>
    <property type="evidence" value="ECO:0007669"/>
    <property type="project" value="TreeGrafter"/>
</dbReference>
<keyword evidence="3" id="KW-0285">Flavoprotein</keyword>
<evidence type="ECO:0000256" key="1">
    <source>
        <dbReference type="ARBA" id="ARBA00001974"/>
    </source>
</evidence>
<dbReference type="InterPro" id="IPR006076">
    <property type="entry name" value="FAD-dep_OxRdtase"/>
</dbReference>
<evidence type="ECO:0000256" key="2">
    <source>
        <dbReference type="ARBA" id="ARBA00010989"/>
    </source>
</evidence>
<reference evidence="7 8" key="1">
    <citation type="journal article" date="2018" name="Biotechnol. Biofuels">
        <title>Integrative visual omics of the white-rot fungus Polyporus brumalis exposes the biotechnological potential of its oxidative enzymes for delignifying raw plant biomass.</title>
        <authorList>
            <person name="Miyauchi S."/>
            <person name="Rancon A."/>
            <person name="Drula E."/>
            <person name="Hage H."/>
            <person name="Chaduli D."/>
            <person name="Favel A."/>
            <person name="Grisel S."/>
            <person name="Henrissat B."/>
            <person name="Herpoel-Gimbert I."/>
            <person name="Ruiz-Duenas F.J."/>
            <person name="Chevret D."/>
            <person name="Hainaut M."/>
            <person name="Lin J."/>
            <person name="Wang M."/>
            <person name="Pangilinan J."/>
            <person name="Lipzen A."/>
            <person name="Lesage-Meessen L."/>
            <person name="Navarro D."/>
            <person name="Riley R."/>
            <person name="Grigoriev I.V."/>
            <person name="Zhou S."/>
            <person name="Raouche S."/>
            <person name="Rosso M.N."/>
        </authorList>
    </citation>
    <scope>NUCLEOTIDE SEQUENCE [LARGE SCALE GENOMIC DNA]</scope>
    <source>
        <strain evidence="7 8">BRFM 1820</strain>
    </source>
</reference>
<sequence length="437" mass="47390">MSAKLESQILIVGAGVFGISTASHLLSRGYKNVTVIDRSTVLPAPDAASTDKNKIVRSSYADPFYTALAREATSLLPISAWKNTEEWGDTYHESGVYCAMQGQDSYIDEAYKNDVAHGARVDELPTPEAVRSIFPADVNVFVPDNARGFLNHDGGWAFASQGVERMMAKVTSLGGKIIPGKAVVELLKADGKATGVRCADGSVLEADLVVLAVGSWTASAFPGLGLDGQCLATGQTVTFVQLTPEEGDRYRQCPVYVDFHSGFYIFPPNHENIVKLAIHSGGFVQKIRQENSDVYVSTPRTVVSDGVDGLRIPKSSVQKLRAELARIYPDLAKKPFSGTRLCWYTDSTNDDWVIGAHPDIGNVFMATSGSGHAYKFLPNIGRLVVDAIEGKLLPELVKKFAVNRLHEHDVTEPEVRLNPPAELIVDELCTPDDLLPA</sequence>
<dbReference type="PANTHER" id="PTHR10961:SF46">
    <property type="entry name" value="PEROXISOMAL SARCOSINE OXIDASE"/>
    <property type="match status" value="1"/>
</dbReference>
<dbReference type="PANTHER" id="PTHR10961">
    <property type="entry name" value="PEROXISOMAL SARCOSINE OXIDASE"/>
    <property type="match status" value="1"/>
</dbReference>
<comment type="cofactor">
    <cofactor evidence="1">
        <name>FAD</name>
        <dbReference type="ChEBI" id="CHEBI:57692"/>
    </cofactor>
</comment>
<dbReference type="GO" id="GO:0004657">
    <property type="term" value="F:proline dehydrogenase activity"/>
    <property type="evidence" value="ECO:0007669"/>
    <property type="project" value="TreeGrafter"/>
</dbReference>
<gene>
    <name evidence="7" type="ORF">OH76DRAFT_1438947</name>
</gene>
<dbReference type="Proteomes" id="UP000256964">
    <property type="component" value="Unassembled WGS sequence"/>
</dbReference>
<keyword evidence="4" id="KW-0274">FAD</keyword>
<keyword evidence="5" id="KW-0560">Oxidoreductase</keyword>
<comment type="similarity">
    <text evidence="2">Belongs to the MSOX/MTOX family.</text>
</comment>
<organism evidence="7 8">
    <name type="scientific">Lentinus brumalis</name>
    <dbReference type="NCBI Taxonomy" id="2498619"/>
    <lineage>
        <taxon>Eukaryota</taxon>
        <taxon>Fungi</taxon>
        <taxon>Dikarya</taxon>
        <taxon>Basidiomycota</taxon>
        <taxon>Agaricomycotina</taxon>
        <taxon>Agaricomycetes</taxon>
        <taxon>Polyporales</taxon>
        <taxon>Polyporaceae</taxon>
        <taxon>Lentinus</taxon>
    </lineage>
</organism>
<dbReference type="Gene3D" id="3.50.50.60">
    <property type="entry name" value="FAD/NAD(P)-binding domain"/>
    <property type="match status" value="1"/>
</dbReference>
<protein>
    <submittedName>
        <fullName evidence="7">FAD dependent oxidoreductase</fullName>
    </submittedName>
</protein>
<proteinExistence type="inferred from homology"/>
<dbReference type="GO" id="GO:0050660">
    <property type="term" value="F:flavin adenine dinucleotide binding"/>
    <property type="evidence" value="ECO:0007669"/>
    <property type="project" value="InterPro"/>
</dbReference>
<dbReference type="Gene3D" id="3.30.9.10">
    <property type="entry name" value="D-Amino Acid Oxidase, subunit A, domain 2"/>
    <property type="match status" value="1"/>
</dbReference>
<dbReference type="Pfam" id="PF01266">
    <property type="entry name" value="DAO"/>
    <property type="match status" value="1"/>
</dbReference>
<dbReference type="OrthoDB" id="2219495at2759"/>
<dbReference type="SUPFAM" id="SSF51905">
    <property type="entry name" value="FAD/NAD(P)-binding domain"/>
    <property type="match status" value="1"/>
</dbReference>
<evidence type="ECO:0000256" key="4">
    <source>
        <dbReference type="ARBA" id="ARBA00022827"/>
    </source>
</evidence>
<evidence type="ECO:0000259" key="6">
    <source>
        <dbReference type="Pfam" id="PF01266"/>
    </source>
</evidence>
<evidence type="ECO:0000256" key="5">
    <source>
        <dbReference type="ARBA" id="ARBA00023002"/>
    </source>
</evidence>
<dbReference type="AlphaFoldDB" id="A0A371D9N3"/>
<name>A0A371D9N3_9APHY</name>
<evidence type="ECO:0000313" key="8">
    <source>
        <dbReference type="Proteomes" id="UP000256964"/>
    </source>
</evidence>